<sequence length="336" mass="41186">MIKLMNHVEKSHNNKNLPSIILQNQDVLATYENIEKPIKEKSKDPAKLYSADELRARQQEGQEWLRQMKKEEEERKRRQKEKELLQHQRFKQSFVEAQESKTDLQEQMKEQRRRFLEIKAQERLQREQEREDRKSLILMEKRLSKASDINSSSSGMNMLVPYQEKKVFAQPEKYLYQKIEEQYLQTIQENEREEYQKTLEDRKKMLNKQVMSVEELKTHWKEYQRNIANKQTEIEQKRREERKKQKEAAELIQKRIKKTQFHTIVEQEKSPEREQQEQRKRREHLKEHMKAYAKNVSEVYKPKPSDQLIAEREQRIRNTDKEEFKRKKIEIQSSPY</sequence>
<feature type="compositionally biased region" description="Basic and acidic residues" evidence="2">
    <location>
        <begin position="265"/>
        <end position="290"/>
    </location>
</feature>
<gene>
    <name evidence="3" type="ORF">FGO68_gene8618</name>
</gene>
<dbReference type="AlphaFoldDB" id="A0A8J8NDV2"/>
<feature type="region of interest" description="Disordered" evidence="2">
    <location>
        <begin position="262"/>
        <end position="336"/>
    </location>
</feature>
<feature type="compositionally biased region" description="Basic and acidic residues" evidence="2">
    <location>
        <begin position="300"/>
        <end position="325"/>
    </location>
</feature>
<dbReference type="EMBL" id="RRYP01019698">
    <property type="protein sequence ID" value="TNV73152.1"/>
    <property type="molecule type" value="Genomic_DNA"/>
</dbReference>
<dbReference type="Proteomes" id="UP000785679">
    <property type="component" value="Unassembled WGS sequence"/>
</dbReference>
<proteinExistence type="predicted"/>
<feature type="region of interest" description="Disordered" evidence="2">
    <location>
        <begin position="60"/>
        <end position="85"/>
    </location>
</feature>
<feature type="compositionally biased region" description="Basic and acidic residues" evidence="2">
    <location>
        <begin position="66"/>
        <end position="85"/>
    </location>
</feature>
<keyword evidence="1" id="KW-0175">Coiled coil</keyword>
<comment type="caution">
    <text evidence="3">The sequence shown here is derived from an EMBL/GenBank/DDBJ whole genome shotgun (WGS) entry which is preliminary data.</text>
</comment>
<keyword evidence="4" id="KW-1185">Reference proteome</keyword>
<evidence type="ECO:0000256" key="1">
    <source>
        <dbReference type="SAM" id="Coils"/>
    </source>
</evidence>
<evidence type="ECO:0000313" key="3">
    <source>
        <dbReference type="EMBL" id="TNV73152.1"/>
    </source>
</evidence>
<reference evidence="3" key="1">
    <citation type="submission" date="2019-06" db="EMBL/GenBank/DDBJ databases">
        <authorList>
            <person name="Zheng W."/>
        </authorList>
    </citation>
    <scope>NUCLEOTIDE SEQUENCE</scope>
    <source>
        <strain evidence="3">QDHG01</strain>
    </source>
</reference>
<evidence type="ECO:0000313" key="4">
    <source>
        <dbReference type="Proteomes" id="UP000785679"/>
    </source>
</evidence>
<name>A0A8J8NDV2_HALGN</name>
<organism evidence="3 4">
    <name type="scientific">Halteria grandinella</name>
    <dbReference type="NCBI Taxonomy" id="5974"/>
    <lineage>
        <taxon>Eukaryota</taxon>
        <taxon>Sar</taxon>
        <taxon>Alveolata</taxon>
        <taxon>Ciliophora</taxon>
        <taxon>Intramacronucleata</taxon>
        <taxon>Spirotrichea</taxon>
        <taxon>Stichotrichia</taxon>
        <taxon>Sporadotrichida</taxon>
        <taxon>Halteriidae</taxon>
        <taxon>Halteria</taxon>
    </lineage>
</organism>
<evidence type="ECO:0000256" key="2">
    <source>
        <dbReference type="SAM" id="MobiDB-lite"/>
    </source>
</evidence>
<protein>
    <submittedName>
        <fullName evidence="3">Uncharacterized protein</fullName>
    </submittedName>
</protein>
<feature type="coiled-coil region" evidence="1">
    <location>
        <begin position="176"/>
        <end position="254"/>
    </location>
</feature>
<accession>A0A8J8NDV2</accession>